<comment type="caution">
    <text evidence="1">The sequence shown here is derived from an EMBL/GenBank/DDBJ whole genome shotgun (WGS) entry which is preliminary data.</text>
</comment>
<name>A0A4Z0F6A0_9GAMM</name>
<sequence length="215" mass="22909">MPIVRISPESYAPPPPYSWASKPDAPGNSGMRIAIPEFGHSVWVSNGIYWRPQDGECVLRRKNLQSESGPYPTLTEVPNAFDGLIIPDDLLQSPGAPSFEVRAQGRRNGTLSAAQQYQLSIGTAASNAVFALSSAADSGAGSAVVRAYGYTTQITSSGNYQTSGINGFQDGGVMPGGTILFANLSGQQIRLYARNGSTDSSETWAMHFCEISVHF</sequence>
<keyword evidence="2" id="KW-1185">Reference proteome</keyword>
<gene>
    <name evidence="1" type="ORF">E4680_13465</name>
</gene>
<evidence type="ECO:0000313" key="2">
    <source>
        <dbReference type="Proteomes" id="UP000297890"/>
    </source>
</evidence>
<reference evidence="1 2" key="1">
    <citation type="journal article" date="2019" name="ISME J.">
        <title>Candidatus Macondimonas diazotrophica, a novel gammaproteobacterial genus dominating crude-oil-contaminated coastal sediments.</title>
        <authorList>
            <person name="Karthikeyan S."/>
            <person name="Konstantinidis K."/>
        </authorList>
    </citation>
    <scope>NUCLEOTIDE SEQUENCE [LARGE SCALE GENOMIC DNA]</scope>
    <source>
        <strain evidence="1 2">KTK01</strain>
    </source>
</reference>
<organism evidence="1 2">
    <name type="scientific">Candidatus Macondimonas diazotrophica</name>
    <dbReference type="NCBI Taxonomy" id="2305248"/>
    <lineage>
        <taxon>Bacteria</taxon>
        <taxon>Pseudomonadati</taxon>
        <taxon>Pseudomonadota</taxon>
        <taxon>Gammaproteobacteria</taxon>
        <taxon>Chromatiales</taxon>
        <taxon>Ectothiorhodospiraceae</taxon>
        <taxon>Candidatus Macondimonas</taxon>
    </lineage>
</organism>
<dbReference type="Proteomes" id="UP000297890">
    <property type="component" value="Unassembled WGS sequence"/>
</dbReference>
<dbReference type="EMBL" id="SRIO01000039">
    <property type="protein sequence ID" value="TFZ81180.1"/>
    <property type="molecule type" value="Genomic_DNA"/>
</dbReference>
<dbReference type="RefSeq" id="WP_135282940.1">
    <property type="nucleotide sequence ID" value="NZ_SRIO01000039.1"/>
</dbReference>
<dbReference type="AlphaFoldDB" id="A0A4Z0F6A0"/>
<proteinExistence type="predicted"/>
<evidence type="ECO:0000313" key="1">
    <source>
        <dbReference type="EMBL" id="TFZ81180.1"/>
    </source>
</evidence>
<accession>A0A4Z0F6A0</accession>
<protein>
    <submittedName>
        <fullName evidence="1">Uncharacterized protein</fullName>
    </submittedName>
</protein>